<evidence type="ECO:0000256" key="2">
    <source>
        <dbReference type="ARBA" id="ARBA00022840"/>
    </source>
</evidence>
<sequence>MTALVGALAHVRRAVEQVAPTDATVLILGETGTGKELVARALHEQSRRARGAFVPVNGAALVPALVASELFGHEPGAFTGAVKRRIGRFEQAHNGTLFLDEVGDLAADVQVALLRVLQEGIVERLGGGDAISVSVRVVAATNRDLAAEVRAGSFRADLFYRLNVFPITLPPLRERKTDIPALAAHFLAHFAERHRRPTTIISARVLRTLDAHDWPGNVRELQNVIERAVIVSDGAELVVDPAWLATTSPVETARTWAEQEKARILAALKAADGRIYGPGGAAQRLGLKPTTLYGKMRKHGLTRDGDDT</sequence>
<dbReference type="KEGG" id="gms:SOIL9_61990"/>
<organism evidence="8 9">
    <name type="scientific">Gemmata massiliana</name>
    <dbReference type="NCBI Taxonomy" id="1210884"/>
    <lineage>
        <taxon>Bacteria</taxon>
        <taxon>Pseudomonadati</taxon>
        <taxon>Planctomycetota</taxon>
        <taxon>Planctomycetia</taxon>
        <taxon>Gemmatales</taxon>
        <taxon>Gemmataceae</taxon>
        <taxon>Gemmata</taxon>
    </lineage>
</organism>
<keyword evidence="3" id="KW-0805">Transcription regulation</keyword>
<evidence type="ECO:0000313" key="8">
    <source>
        <dbReference type="EMBL" id="VTR91515.1"/>
    </source>
</evidence>
<dbReference type="InterPro" id="IPR058031">
    <property type="entry name" value="AAA_lid_NorR"/>
</dbReference>
<dbReference type="Gene3D" id="1.10.8.60">
    <property type="match status" value="1"/>
</dbReference>
<protein>
    <recommendedName>
        <fullName evidence="7">Sigma-54 factor interaction domain-containing protein</fullName>
    </recommendedName>
</protein>
<evidence type="ECO:0000256" key="4">
    <source>
        <dbReference type="ARBA" id="ARBA00023125"/>
    </source>
</evidence>
<keyword evidence="9" id="KW-1185">Reference proteome</keyword>
<dbReference type="FunFam" id="1.10.8.60:FF:000014">
    <property type="entry name" value="DNA-binding transcriptional regulator NtrC"/>
    <property type="match status" value="1"/>
</dbReference>
<dbReference type="Pfam" id="PF02954">
    <property type="entry name" value="HTH_8"/>
    <property type="match status" value="1"/>
</dbReference>
<dbReference type="GO" id="GO:0005524">
    <property type="term" value="F:ATP binding"/>
    <property type="evidence" value="ECO:0007669"/>
    <property type="project" value="UniProtKB-KW"/>
</dbReference>
<dbReference type="Proteomes" id="UP000464178">
    <property type="component" value="Chromosome"/>
</dbReference>
<dbReference type="Pfam" id="PF00158">
    <property type="entry name" value="Sigma54_activat"/>
    <property type="match status" value="1"/>
</dbReference>
<keyword evidence="2" id="KW-0067">ATP-binding</keyword>
<dbReference type="GO" id="GO:0043565">
    <property type="term" value="F:sequence-specific DNA binding"/>
    <property type="evidence" value="ECO:0007669"/>
    <property type="project" value="InterPro"/>
</dbReference>
<dbReference type="SMART" id="SM00382">
    <property type="entry name" value="AAA"/>
    <property type="match status" value="1"/>
</dbReference>
<dbReference type="Gene3D" id="3.40.50.300">
    <property type="entry name" value="P-loop containing nucleotide triphosphate hydrolases"/>
    <property type="match status" value="1"/>
</dbReference>
<keyword evidence="5" id="KW-0010">Activator</keyword>
<dbReference type="AlphaFoldDB" id="A0A6P2CTP4"/>
<proteinExistence type="predicted"/>
<dbReference type="InterPro" id="IPR002078">
    <property type="entry name" value="Sigma_54_int"/>
</dbReference>
<dbReference type="SUPFAM" id="SSF46689">
    <property type="entry name" value="Homeodomain-like"/>
    <property type="match status" value="1"/>
</dbReference>
<dbReference type="InterPro" id="IPR025662">
    <property type="entry name" value="Sigma_54_int_dom_ATP-bd_1"/>
</dbReference>
<dbReference type="InterPro" id="IPR002197">
    <property type="entry name" value="HTH_Fis"/>
</dbReference>
<dbReference type="InterPro" id="IPR003593">
    <property type="entry name" value="AAA+_ATPase"/>
</dbReference>
<dbReference type="Gene3D" id="1.10.10.60">
    <property type="entry name" value="Homeodomain-like"/>
    <property type="match status" value="1"/>
</dbReference>
<dbReference type="Pfam" id="PF25601">
    <property type="entry name" value="AAA_lid_14"/>
    <property type="match status" value="1"/>
</dbReference>
<dbReference type="FunFam" id="3.40.50.300:FF:000006">
    <property type="entry name" value="DNA-binding transcriptional regulator NtrC"/>
    <property type="match status" value="1"/>
</dbReference>
<evidence type="ECO:0000256" key="3">
    <source>
        <dbReference type="ARBA" id="ARBA00023015"/>
    </source>
</evidence>
<dbReference type="EMBL" id="LR593886">
    <property type="protein sequence ID" value="VTR91515.1"/>
    <property type="molecule type" value="Genomic_DNA"/>
</dbReference>
<dbReference type="PROSITE" id="PS00676">
    <property type="entry name" value="SIGMA54_INTERACT_2"/>
    <property type="match status" value="1"/>
</dbReference>
<dbReference type="CDD" id="cd00009">
    <property type="entry name" value="AAA"/>
    <property type="match status" value="1"/>
</dbReference>
<dbReference type="PANTHER" id="PTHR32071:SF117">
    <property type="entry name" value="PTS-DEPENDENT DIHYDROXYACETONE KINASE OPERON REGULATORY PROTEIN-RELATED"/>
    <property type="match status" value="1"/>
</dbReference>
<evidence type="ECO:0000313" key="9">
    <source>
        <dbReference type="Proteomes" id="UP000464178"/>
    </source>
</evidence>
<feature type="domain" description="Sigma-54 factor interaction" evidence="7">
    <location>
        <begin position="1"/>
        <end position="230"/>
    </location>
</feature>
<evidence type="ECO:0000259" key="7">
    <source>
        <dbReference type="PROSITE" id="PS50045"/>
    </source>
</evidence>
<dbReference type="SUPFAM" id="SSF52540">
    <property type="entry name" value="P-loop containing nucleoside triphosphate hydrolases"/>
    <property type="match status" value="1"/>
</dbReference>
<evidence type="ECO:0000256" key="1">
    <source>
        <dbReference type="ARBA" id="ARBA00022741"/>
    </source>
</evidence>
<accession>A0A6P2CTP4</accession>
<dbReference type="GO" id="GO:0006355">
    <property type="term" value="P:regulation of DNA-templated transcription"/>
    <property type="evidence" value="ECO:0007669"/>
    <property type="project" value="InterPro"/>
</dbReference>
<gene>
    <name evidence="8" type="ORF">SOIL9_61990</name>
</gene>
<dbReference type="InterPro" id="IPR027417">
    <property type="entry name" value="P-loop_NTPase"/>
</dbReference>
<dbReference type="InterPro" id="IPR025943">
    <property type="entry name" value="Sigma_54_int_dom_ATP-bd_2"/>
</dbReference>
<keyword evidence="6" id="KW-0804">Transcription</keyword>
<reference evidence="8 9" key="1">
    <citation type="submission" date="2019-05" db="EMBL/GenBank/DDBJ databases">
        <authorList>
            <consortium name="Science for Life Laboratories"/>
        </authorList>
    </citation>
    <scope>NUCLEOTIDE SEQUENCE [LARGE SCALE GENOMIC DNA]</scope>
    <source>
        <strain evidence="8">Soil9</strain>
    </source>
</reference>
<dbReference type="RefSeq" id="WP_162666497.1">
    <property type="nucleotide sequence ID" value="NZ_LR593886.1"/>
</dbReference>
<dbReference type="InterPro" id="IPR025944">
    <property type="entry name" value="Sigma_54_int_dom_CS"/>
</dbReference>
<dbReference type="PROSITE" id="PS00675">
    <property type="entry name" value="SIGMA54_INTERACT_1"/>
    <property type="match status" value="1"/>
</dbReference>
<dbReference type="InterPro" id="IPR009057">
    <property type="entry name" value="Homeodomain-like_sf"/>
</dbReference>
<dbReference type="PROSITE" id="PS00688">
    <property type="entry name" value="SIGMA54_INTERACT_3"/>
    <property type="match status" value="1"/>
</dbReference>
<keyword evidence="1" id="KW-0547">Nucleotide-binding</keyword>
<dbReference type="PROSITE" id="PS50045">
    <property type="entry name" value="SIGMA54_INTERACT_4"/>
    <property type="match status" value="1"/>
</dbReference>
<dbReference type="PANTHER" id="PTHR32071">
    <property type="entry name" value="TRANSCRIPTIONAL REGULATORY PROTEIN"/>
    <property type="match status" value="1"/>
</dbReference>
<evidence type="ECO:0000256" key="5">
    <source>
        <dbReference type="ARBA" id="ARBA00023159"/>
    </source>
</evidence>
<keyword evidence="4" id="KW-0238">DNA-binding</keyword>
<name>A0A6P2CTP4_9BACT</name>
<evidence type="ECO:0000256" key="6">
    <source>
        <dbReference type="ARBA" id="ARBA00023163"/>
    </source>
</evidence>